<evidence type="ECO:0000259" key="2">
    <source>
        <dbReference type="Pfam" id="PF04389"/>
    </source>
</evidence>
<keyword evidence="4" id="KW-1185">Reference proteome</keyword>
<dbReference type="Gene3D" id="3.40.630.10">
    <property type="entry name" value="Zn peptidases"/>
    <property type="match status" value="1"/>
</dbReference>
<feature type="signal peptide" evidence="1">
    <location>
        <begin position="1"/>
        <end position="23"/>
    </location>
</feature>
<protein>
    <submittedName>
        <fullName evidence="3">Peptidase family M28</fullName>
    </submittedName>
</protein>
<reference evidence="3" key="1">
    <citation type="submission" date="2017-09" db="EMBL/GenBank/DDBJ databases">
        <authorList>
            <person name="Ehlers B."/>
            <person name="Leendertz F.H."/>
        </authorList>
    </citation>
    <scope>NUCLEOTIDE SEQUENCE [LARGE SCALE GENOMIC DNA]</scope>
    <source>
        <strain evidence="3">CGMCC 1.10978</strain>
    </source>
</reference>
<dbReference type="RefSeq" id="WP_162125692.1">
    <property type="nucleotide sequence ID" value="NZ_OCND01000001.1"/>
</dbReference>
<evidence type="ECO:0000313" key="3">
    <source>
        <dbReference type="EMBL" id="SOD51867.1"/>
    </source>
</evidence>
<sequence length="288" mass="30850">MRLFRIFGALPWLLALSAAPALADNPAAGSWQQQVAAVSAGRDSLSRGHAITARLDALGIQWRREAFERDGKRGSNLLADLGGPAGAPLLLIGAHYDKVEIGHGATDNASGVAAVLELAAALKARPLTAHRVQVAFWDLEEHGLLGSHAWVETPDRERPALYVNFDVFGWGDTLWMMSPNADTPLIRSLREAASAQQLGFAPGERYPPTDHLAFLNSGWPAVSFSLVGGDEIDAILAVFGGQNPPVAPKVMQVIHSARDTIAEIDAVHIGKALTVVERGLRDWDSANR</sequence>
<feature type="chain" id="PRO_5012696284" evidence="1">
    <location>
        <begin position="24"/>
        <end position="288"/>
    </location>
</feature>
<dbReference type="EMBL" id="OCND01000001">
    <property type="protein sequence ID" value="SOD51867.1"/>
    <property type="molecule type" value="Genomic_DNA"/>
</dbReference>
<dbReference type="Pfam" id="PF04389">
    <property type="entry name" value="Peptidase_M28"/>
    <property type="match status" value="1"/>
</dbReference>
<dbReference type="Proteomes" id="UP000219374">
    <property type="component" value="Unassembled WGS sequence"/>
</dbReference>
<gene>
    <name evidence="3" type="ORF">SAMN06296416_101913</name>
</gene>
<dbReference type="SUPFAM" id="SSF53187">
    <property type="entry name" value="Zn-dependent exopeptidases"/>
    <property type="match status" value="1"/>
</dbReference>
<evidence type="ECO:0000313" key="4">
    <source>
        <dbReference type="Proteomes" id="UP000219374"/>
    </source>
</evidence>
<dbReference type="InterPro" id="IPR045175">
    <property type="entry name" value="M28_fam"/>
</dbReference>
<dbReference type="InterPro" id="IPR007484">
    <property type="entry name" value="Peptidase_M28"/>
</dbReference>
<name>A0A286CZQ9_9GAMM</name>
<dbReference type="PANTHER" id="PTHR12147">
    <property type="entry name" value="METALLOPEPTIDASE M28 FAMILY MEMBER"/>
    <property type="match status" value="1"/>
</dbReference>
<proteinExistence type="predicted"/>
<dbReference type="AlphaFoldDB" id="A0A286CZQ9"/>
<dbReference type="PANTHER" id="PTHR12147:SF26">
    <property type="entry name" value="PEPTIDASE M28 DOMAIN-CONTAINING PROTEIN"/>
    <property type="match status" value="1"/>
</dbReference>
<dbReference type="GO" id="GO:0008235">
    <property type="term" value="F:metalloexopeptidase activity"/>
    <property type="evidence" value="ECO:0007669"/>
    <property type="project" value="InterPro"/>
</dbReference>
<feature type="domain" description="Peptidase M28" evidence="2">
    <location>
        <begin position="76"/>
        <end position="272"/>
    </location>
</feature>
<evidence type="ECO:0000256" key="1">
    <source>
        <dbReference type="SAM" id="SignalP"/>
    </source>
</evidence>
<keyword evidence="1" id="KW-0732">Signal</keyword>
<organism evidence="3 4">
    <name type="scientific">Pseudoxanthomonas wuyuanensis</name>
    <dbReference type="NCBI Taxonomy" id="1073196"/>
    <lineage>
        <taxon>Bacteria</taxon>
        <taxon>Pseudomonadati</taxon>
        <taxon>Pseudomonadota</taxon>
        <taxon>Gammaproteobacteria</taxon>
        <taxon>Lysobacterales</taxon>
        <taxon>Lysobacteraceae</taxon>
        <taxon>Pseudoxanthomonas</taxon>
    </lineage>
</organism>
<dbReference type="GO" id="GO:0006508">
    <property type="term" value="P:proteolysis"/>
    <property type="evidence" value="ECO:0007669"/>
    <property type="project" value="InterPro"/>
</dbReference>
<accession>A0A286CZQ9</accession>